<accession>A0A7S2GPR6</accession>
<proteinExistence type="predicted"/>
<gene>
    <name evidence="1" type="ORF">CBRE1094_LOCUS19579</name>
</gene>
<dbReference type="EMBL" id="HBGU01035684">
    <property type="protein sequence ID" value="CAD9460871.1"/>
    <property type="molecule type" value="Transcribed_RNA"/>
</dbReference>
<organism evidence="1">
    <name type="scientific">Haptolina brevifila</name>
    <dbReference type="NCBI Taxonomy" id="156173"/>
    <lineage>
        <taxon>Eukaryota</taxon>
        <taxon>Haptista</taxon>
        <taxon>Haptophyta</taxon>
        <taxon>Prymnesiophyceae</taxon>
        <taxon>Prymnesiales</taxon>
        <taxon>Prymnesiaceae</taxon>
        <taxon>Haptolina</taxon>
    </lineage>
</organism>
<reference evidence="1" key="1">
    <citation type="submission" date="2021-01" db="EMBL/GenBank/DDBJ databases">
        <authorList>
            <person name="Corre E."/>
            <person name="Pelletier E."/>
            <person name="Niang G."/>
            <person name="Scheremetjew M."/>
            <person name="Finn R."/>
            <person name="Kale V."/>
            <person name="Holt S."/>
            <person name="Cochrane G."/>
            <person name="Meng A."/>
            <person name="Brown T."/>
            <person name="Cohen L."/>
        </authorList>
    </citation>
    <scope>NUCLEOTIDE SEQUENCE</scope>
    <source>
        <strain evidence="1">UTEX LB 985</strain>
    </source>
</reference>
<protein>
    <submittedName>
        <fullName evidence="1">Uncharacterized protein</fullName>
    </submittedName>
</protein>
<evidence type="ECO:0000313" key="1">
    <source>
        <dbReference type="EMBL" id="CAD9460871.1"/>
    </source>
</evidence>
<dbReference type="AlphaFoldDB" id="A0A7S2GPR6"/>
<name>A0A7S2GPR6_9EUKA</name>
<sequence>MSWNALPHVLRELKCVVHVVCVQGPSDGVVRDWHTLIRCLARSHYALLSYPDHSSPVHGGLLFVQPNSTLYHEGLQVLERSARGPPLNRSLGWAQAGPVHAAVPPNDHVWMRRRGHTHVVDEGNWDFVGGEVDQGFLFYMTRVRHRLGTDQRLTRCSSPPALPNQSKQ</sequence>